<dbReference type="Proteomes" id="UP000789901">
    <property type="component" value="Unassembled WGS sequence"/>
</dbReference>
<evidence type="ECO:0000313" key="2">
    <source>
        <dbReference type="Proteomes" id="UP000789901"/>
    </source>
</evidence>
<reference evidence="1 2" key="1">
    <citation type="submission" date="2021-06" db="EMBL/GenBank/DDBJ databases">
        <authorList>
            <person name="Kallberg Y."/>
            <person name="Tangrot J."/>
            <person name="Rosling A."/>
        </authorList>
    </citation>
    <scope>NUCLEOTIDE SEQUENCE [LARGE SCALE GENOMIC DNA]</scope>
    <source>
        <strain evidence="1 2">120-4 pot B 10/14</strain>
    </source>
</reference>
<comment type="caution">
    <text evidence="1">The sequence shown here is derived from an EMBL/GenBank/DDBJ whole genome shotgun (WGS) entry which is preliminary data.</text>
</comment>
<proteinExistence type="predicted"/>
<accession>A0ABN7VPF4</accession>
<dbReference type="EMBL" id="CAJVQB010019354">
    <property type="protein sequence ID" value="CAG8790869.1"/>
    <property type="molecule type" value="Genomic_DNA"/>
</dbReference>
<keyword evidence="2" id="KW-1185">Reference proteome</keyword>
<evidence type="ECO:0000313" key="1">
    <source>
        <dbReference type="EMBL" id="CAG8790869.1"/>
    </source>
</evidence>
<name>A0ABN7VPF4_GIGMA</name>
<protein>
    <submittedName>
        <fullName evidence="1">21576_t:CDS:1</fullName>
    </submittedName>
</protein>
<sequence>MTNSKSNQHNISNEKISNTIKLLTQENLLSQDDVLLPIDIFSQDDTIEDNELSNVEYKVKELYSLMDRAKIIIDKHTQMPNAKQWINSIDKNLILCKKW</sequence>
<gene>
    <name evidence="1" type="ORF">GMARGA_LOCUS21209</name>
</gene>
<organism evidence="1 2">
    <name type="scientific">Gigaspora margarita</name>
    <dbReference type="NCBI Taxonomy" id="4874"/>
    <lineage>
        <taxon>Eukaryota</taxon>
        <taxon>Fungi</taxon>
        <taxon>Fungi incertae sedis</taxon>
        <taxon>Mucoromycota</taxon>
        <taxon>Glomeromycotina</taxon>
        <taxon>Glomeromycetes</taxon>
        <taxon>Diversisporales</taxon>
        <taxon>Gigasporaceae</taxon>
        <taxon>Gigaspora</taxon>
    </lineage>
</organism>